<dbReference type="PANTHER" id="PTHR30349:SF64">
    <property type="entry name" value="PROPHAGE INTEGRASE INTD-RELATED"/>
    <property type="match status" value="1"/>
</dbReference>
<keyword evidence="9" id="KW-1185">Reference proteome</keyword>
<dbReference type="InterPro" id="IPR004107">
    <property type="entry name" value="Integrase_SAM-like_N"/>
</dbReference>
<dbReference type="RefSeq" id="WP_146817831.1">
    <property type="nucleotide sequence ID" value="NZ_BJYA01000018.1"/>
</dbReference>
<name>A0A511W6T4_9BACI</name>
<accession>A0A511W6T4</accession>
<dbReference type="Gene3D" id="1.10.443.10">
    <property type="entry name" value="Intergrase catalytic core"/>
    <property type="match status" value="1"/>
</dbReference>
<dbReference type="Proteomes" id="UP000321440">
    <property type="component" value="Unassembled WGS sequence"/>
</dbReference>
<comment type="caution">
    <text evidence="8">The sequence shown here is derived from an EMBL/GenBank/DDBJ whole genome shotgun (WGS) entry which is preliminary data.</text>
</comment>
<dbReference type="InterPro" id="IPR002104">
    <property type="entry name" value="Integrase_catalytic"/>
</dbReference>
<dbReference type="EMBL" id="BJYA01000018">
    <property type="protein sequence ID" value="GEN46756.1"/>
    <property type="molecule type" value="Genomic_DNA"/>
</dbReference>
<dbReference type="AlphaFoldDB" id="A0A511W6T4"/>
<evidence type="ECO:0000313" key="8">
    <source>
        <dbReference type="EMBL" id="GEN46756.1"/>
    </source>
</evidence>
<dbReference type="InterPro" id="IPR013762">
    <property type="entry name" value="Integrase-like_cat_sf"/>
</dbReference>
<dbReference type="PROSITE" id="PS51898">
    <property type="entry name" value="TYR_RECOMBINASE"/>
    <property type="match status" value="1"/>
</dbReference>
<keyword evidence="3 5" id="KW-0238">DNA-binding</keyword>
<dbReference type="Pfam" id="PF14659">
    <property type="entry name" value="Phage_int_SAM_3"/>
    <property type="match status" value="1"/>
</dbReference>
<dbReference type="Pfam" id="PF00589">
    <property type="entry name" value="Phage_integrase"/>
    <property type="match status" value="1"/>
</dbReference>
<dbReference type="Gene3D" id="1.10.150.130">
    <property type="match status" value="1"/>
</dbReference>
<dbReference type="PANTHER" id="PTHR30349">
    <property type="entry name" value="PHAGE INTEGRASE-RELATED"/>
    <property type="match status" value="1"/>
</dbReference>
<evidence type="ECO:0000256" key="4">
    <source>
        <dbReference type="ARBA" id="ARBA00023172"/>
    </source>
</evidence>
<dbReference type="InterPro" id="IPR028259">
    <property type="entry name" value="AP2-like_int_N"/>
</dbReference>
<gene>
    <name evidence="8" type="primary">int</name>
    <name evidence="8" type="ORF">AHA02nite_25320</name>
</gene>
<evidence type="ECO:0000256" key="2">
    <source>
        <dbReference type="ARBA" id="ARBA00022908"/>
    </source>
</evidence>
<dbReference type="GO" id="GO:0015074">
    <property type="term" value="P:DNA integration"/>
    <property type="evidence" value="ECO:0007669"/>
    <property type="project" value="InterPro"/>
</dbReference>
<dbReference type="GO" id="GO:0003677">
    <property type="term" value="F:DNA binding"/>
    <property type="evidence" value="ECO:0007669"/>
    <property type="project" value="UniProtKB-UniRule"/>
</dbReference>
<keyword evidence="4" id="KW-0233">DNA recombination</keyword>
<feature type="domain" description="Tyr recombinase" evidence="6">
    <location>
        <begin position="173"/>
        <end position="369"/>
    </location>
</feature>
<proteinExistence type="inferred from homology"/>
<evidence type="ECO:0000256" key="3">
    <source>
        <dbReference type="ARBA" id="ARBA00023125"/>
    </source>
</evidence>
<evidence type="ECO:0000259" key="6">
    <source>
        <dbReference type="PROSITE" id="PS51898"/>
    </source>
</evidence>
<dbReference type="OrthoDB" id="9803188at2"/>
<dbReference type="Pfam" id="PF14657">
    <property type="entry name" value="Arm-DNA-bind_4"/>
    <property type="match status" value="1"/>
</dbReference>
<evidence type="ECO:0000256" key="5">
    <source>
        <dbReference type="PROSITE-ProRule" id="PRU01248"/>
    </source>
</evidence>
<dbReference type="GO" id="GO:0006310">
    <property type="term" value="P:DNA recombination"/>
    <property type="evidence" value="ECO:0007669"/>
    <property type="project" value="UniProtKB-KW"/>
</dbReference>
<evidence type="ECO:0000256" key="1">
    <source>
        <dbReference type="ARBA" id="ARBA00008857"/>
    </source>
</evidence>
<dbReference type="InterPro" id="IPR010998">
    <property type="entry name" value="Integrase_recombinase_N"/>
</dbReference>
<sequence length="375" mass="43955">MASYQQRKNGKWQYTISRMIDGKPSPLRKGGFRTKKEAKLAAEEIEHKMRRGKTPQFNSISISNYFEEWINTYKKDKVSNATFLRYINNLNGVRNHFKNTPLREINKRDYQKFIDWYGEGRSFETVNKLNKHVRSCVKDAIDEGLIDIDFTRKVHIHFTKEAKKSSEKHLSFSETQLLTREIVKDINQCLSQSKKPNLGSLMILIGITTGMRYGEIAALRHSDLNLREGYIYVERAWKEKEKDFGETKGKMTRTIKIDQNTTEILKAYLKMNNSANDSKLLFESNKPNEFLYTNASANKRLRHFLSKLDLQIITFHALRHTHASLLLYKRRSIIYVSERLGHRSTITTSDTYSHVIKELREIDNKETLEVINSLY</sequence>
<reference evidence="8 9" key="1">
    <citation type="submission" date="2019-07" db="EMBL/GenBank/DDBJ databases">
        <title>Whole genome shotgun sequence of Alkalibacillus haloalkaliphilus NBRC 103110.</title>
        <authorList>
            <person name="Hosoyama A."/>
            <person name="Uohara A."/>
            <person name="Ohji S."/>
            <person name="Ichikawa N."/>
        </authorList>
    </citation>
    <scope>NUCLEOTIDE SEQUENCE [LARGE SCALE GENOMIC DNA]</scope>
    <source>
        <strain evidence="8 9">NBRC 103110</strain>
    </source>
</reference>
<dbReference type="PROSITE" id="PS51900">
    <property type="entry name" value="CB"/>
    <property type="match status" value="1"/>
</dbReference>
<dbReference type="InterPro" id="IPR044068">
    <property type="entry name" value="CB"/>
</dbReference>
<evidence type="ECO:0000259" key="7">
    <source>
        <dbReference type="PROSITE" id="PS51900"/>
    </source>
</evidence>
<dbReference type="InterPro" id="IPR011010">
    <property type="entry name" value="DNA_brk_join_enz"/>
</dbReference>
<organism evidence="8 9">
    <name type="scientific">Alkalibacillus haloalkaliphilus</name>
    <dbReference type="NCBI Taxonomy" id="94136"/>
    <lineage>
        <taxon>Bacteria</taxon>
        <taxon>Bacillati</taxon>
        <taxon>Bacillota</taxon>
        <taxon>Bacilli</taxon>
        <taxon>Bacillales</taxon>
        <taxon>Bacillaceae</taxon>
        <taxon>Alkalibacillus</taxon>
    </lineage>
</organism>
<protein>
    <submittedName>
        <fullName evidence="8">Integrase</fullName>
    </submittedName>
</protein>
<dbReference type="InterPro" id="IPR050090">
    <property type="entry name" value="Tyrosine_recombinase_XerCD"/>
</dbReference>
<feature type="domain" description="Core-binding (CB)" evidence="7">
    <location>
        <begin position="60"/>
        <end position="141"/>
    </location>
</feature>
<dbReference type="SUPFAM" id="SSF56349">
    <property type="entry name" value="DNA breaking-rejoining enzymes"/>
    <property type="match status" value="1"/>
</dbReference>
<dbReference type="CDD" id="cd01189">
    <property type="entry name" value="INT_ICEBs1_C_like"/>
    <property type="match status" value="1"/>
</dbReference>
<evidence type="ECO:0000313" key="9">
    <source>
        <dbReference type="Proteomes" id="UP000321440"/>
    </source>
</evidence>
<comment type="similarity">
    <text evidence="1">Belongs to the 'phage' integrase family.</text>
</comment>
<keyword evidence="2" id="KW-0229">DNA integration</keyword>